<dbReference type="AlphaFoldDB" id="A0A4V4HHV8"/>
<dbReference type="EMBL" id="ML179058">
    <property type="protein sequence ID" value="THV04286.1"/>
    <property type="molecule type" value="Genomic_DNA"/>
</dbReference>
<evidence type="ECO:0000313" key="1">
    <source>
        <dbReference type="EMBL" id="THV04286.1"/>
    </source>
</evidence>
<accession>A0A4V4HHV8</accession>
<protein>
    <submittedName>
        <fullName evidence="1">Uncharacterized protein</fullName>
    </submittedName>
</protein>
<proteinExistence type="predicted"/>
<organism evidence="1 2">
    <name type="scientific">Dendrothele bispora (strain CBS 962.96)</name>
    <dbReference type="NCBI Taxonomy" id="1314807"/>
    <lineage>
        <taxon>Eukaryota</taxon>
        <taxon>Fungi</taxon>
        <taxon>Dikarya</taxon>
        <taxon>Basidiomycota</taxon>
        <taxon>Agaricomycotina</taxon>
        <taxon>Agaricomycetes</taxon>
        <taxon>Agaricomycetidae</taxon>
        <taxon>Agaricales</taxon>
        <taxon>Agaricales incertae sedis</taxon>
        <taxon>Dendrothele</taxon>
    </lineage>
</organism>
<reference evidence="1 2" key="1">
    <citation type="journal article" date="2019" name="Nat. Ecol. Evol.">
        <title>Megaphylogeny resolves global patterns of mushroom evolution.</title>
        <authorList>
            <person name="Varga T."/>
            <person name="Krizsan K."/>
            <person name="Foldi C."/>
            <person name="Dima B."/>
            <person name="Sanchez-Garcia M."/>
            <person name="Sanchez-Ramirez S."/>
            <person name="Szollosi G.J."/>
            <person name="Szarkandi J.G."/>
            <person name="Papp V."/>
            <person name="Albert L."/>
            <person name="Andreopoulos W."/>
            <person name="Angelini C."/>
            <person name="Antonin V."/>
            <person name="Barry K.W."/>
            <person name="Bougher N.L."/>
            <person name="Buchanan P."/>
            <person name="Buyck B."/>
            <person name="Bense V."/>
            <person name="Catcheside P."/>
            <person name="Chovatia M."/>
            <person name="Cooper J."/>
            <person name="Damon W."/>
            <person name="Desjardin D."/>
            <person name="Finy P."/>
            <person name="Geml J."/>
            <person name="Haridas S."/>
            <person name="Hughes K."/>
            <person name="Justo A."/>
            <person name="Karasinski D."/>
            <person name="Kautmanova I."/>
            <person name="Kiss B."/>
            <person name="Kocsube S."/>
            <person name="Kotiranta H."/>
            <person name="LaButti K.M."/>
            <person name="Lechner B.E."/>
            <person name="Liimatainen K."/>
            <person name="Lipzen A."/>
            <person name="Lukacs Z."/>
            <person name="Mihaltcheva S."/>
            <person name="Morgado L.N."/>
            <person name="Niskanen T."/>
            <person name="Noordeloos M.E."/>
            <person name="Ohm R.A."/>
            <person name="Ortiz-Santana B."/>
            <person name="Ovrebo C."/>
            <person name="Racz N."/>
            <person name="Riley R."/>
            <person name="Savchenko A."/>
            <person name="Shiryaev A."/>
            <person name="Soop K."/>
            <person name="Spirin V."/>
            <person name="Szebenyi C."/>
            <person name="Tomsovsky M."/>
            <person name="Tulloss R.E."/>
            <person name="Uehling J."/>
            <person name="Grigoriev I.V."/>
            <person name="Vagvolgyi C."/>
            <person name="Papp T."/>
            <person name="Martin F.M."/>
            <person name="Miettinen O."/>
            <person name="Hibbett D.S."/>
            <person name="Nagy L.G."/>
        </authorList>
    </citation>
    <scope>NUCLEOTIDE SEQUENCE [LARGE SCALE GENOMIC DNA]</scope>
    <source>
        <strain evidence="1 2">CBS 962.96</strain>
    </source>
</reference>
<dbReference type="Proteomes" id="UP000297245">
    <property type="component" value="Unassembled WGS sequence"/>
</dbReference>
<keyword evidence="2" id="KW-1185">Reference proteome</keyword>
<gene>
    <name evidence="1" type="ORF">K435DRAFT_791157</name>
</gene>
<name>A0A4V4HHV8_DENBC</name>
<evidence type="ECO:0000313" key="2">
    <source>
        <dbReference type="Proteomes" id="UP000297245"/>
    </source>
</evidence>
<sequence length="132" mass="15177">MKIDLKCLYLPAPATKTSKMKKLSAGSPKQRKEFVKKFRSVHRVWEYKLLHLELGHFHKRAKDLSTSTWAQGPIDFQEGNYLEDKKTVLMLKVPEDKDSVVQPLQNTLVLDGKVMITQLIDQPYLIQNSGPL</sequence>